<feature type="chain" id="PRO_5038955091" evidence="4">
    <location>
        <begin position="17"/>
        <end position="1181"/>
    </location>
</feature>
<dbReference type="InterPro" id="IPR012341">
    <property type="entry name" value="6hp_glycosidase-like_sf"/>
</dbReference>
<evidence type="ECO:0000256" key="2">
    <source>
        <dbReference type="ARBA" id="ARBA00011245"/>
    </source>
</evidence>
<dbReference type="Gene3D" id="1.50.10.10">
    <property type="match status" value="1"/>
</dbReference>
<dbReference type="InterPro" id="IPR012939">
    <property type="entry name" value="Glyco_hydro_92"/>
</dbReference>
<dbReference type="NCBIfam" id="TIGR01180">
    <property type="entry name" value="aman2_put"/>
    <property type="match status" value="1"/>
</dbReference>
<proteinExistence type="predicted"/>
<dbReference type="Pfam" id="PF07971">
    <property type="entry name" value="Glyco_hydro_92"/>
    <property type="match status" value="1"/>
</dbReference>
<feature type="domain" description="Glycosyl hydrolase family 92" evidence="5">
    <location>
        <begin position="260"/>
        <end position="722"/>
    </location>
</feature>
<evidence type="ECO:0000259" key="6">
    <source>
        <dbReference type="Pfam" id="PF17678"/>
    </source>
</evidence>
<protein>
    <submittedName>
        <fullName evidence="7">GH92 family glycosyl hydrolase</fullName>
        <ecNumber evidence="7">3.2.1.-</ecNumber>
    </submittedName>
</protein>
<keyword evidence="7" id="KW-0326">Glycosidase</keyword>
<comment type="cofactor">
    <cofactor evidence="1">
        <name>Ca(2+)</name>
        <dbReference type="ChEBI" id="CHEBI:29108"/>
    </cofactor>
</comment>
<reference evidence="7" key="2">
    <citation type="journal article" date="2021" name="PeerJ">
        <title>Extensive microbial diversity within the chicken gut microbiome revealed by metagenomics and culture.</title>
        <authorList>
            <person name="Gilroy R."/>
            <person name="Ravi A."/>
            <person name="Getino M."/>
            <person name="Pursley I."/>
            <person name="Horton D.L."/>
            <person name="Alikhan N.F."/>
            <person name="Baker D."/>
            <person name="Gharbi K."/>
            <person name="Hall N."/>
            <person name="Watson M."/>
            <person name="Adriaenssens E.M."/>
            <person name="Foster-Nyarko E."/>
            <person name="Jarju S."/>
            <person name="Secka A."/>
            <person name="Antonio M."/>
            <person name="Oren A."/>
            <person name="Chaudhuri R.R."/>
            <person name="La Ragione R."/>
            <person name="Hildebrand F."/>
            <person name="Pallen M.J."/>
        </authorList>
    </citation>
    <scope>NUCLEOTIDE SEQUENCE</scope>
    <source>
        <strain evidence="7">B2-16538</strain>
    </source>
</reference>
<feature type="signal peptide" evidence="4">
    <location>
        <begin position="1"/>
        <end position="16"/>
    </location>
</feature>
<feature type="domain" description="Glycosyl hydrolase family 92 N-terminal" evidence="6">
    <location>
        <begin position="31"/>
        <end position="254"/>
    </location>
</feature>
<dbReference type="SMART" id="SM01149">
    <property type="entry name" value="DUF1237"/>
    <property type="match status" value="1"/>
</dbReference>
<comment type="subunit">
    <text evidence="2">Monomer.</text>
</comment>
<dbReference type="EC" id="3.2.1.-" evidence="7"/>
<dbReference type="InterPro" id="IPR008928">
    <property type="entry name" value="6-hairpin_glycosidase_sf"/>
</dbReference>
<dbReference type="Pfam" id="PF06824">
    <property type="entry name" value="Glyco_hydro_125"/>
    <property type="match status" value="1"/>
</dbReference>
<dbReference type="FunFam" id="3.30.2080.10:FF:000001">
    <property type="entry name" value="Alpha-1,2-mannosidase subfamily"/>
    <property type="match status" value="1"/>
</dbReference>
<evidence type="ECO:0000259" key="5">
    <source>
        <dbReference type="Pfam" id="PF07971"/>
    </source>
</evidence>
<dbReference type="EMBL" id="JADILX010000053">
    <property type="protein sequence ID" value="MBO8485399.1"/>
    <property type="molecule type" value="Genomic_DNA"/>
</dbReference>
<dbReference type="PANTHER" id="PTHR31047">
    <property type="entry name" value="MEIOTICALLY UP-REGULATED GENE 157 PROTEIN"/>
    <property type="match status" value="1"/>
</dbReference>
<dbReference type="Gene3D" id="3.30.2080.10">
    <property type="entry name" value="GH92 mannosidase domain"/>
    <property type="match status" value="1"/>
</dbReference>
<evidence type="ECO:0000313" key="7">
    <source>
        <dbReference type="EMBL" id="MBO8485399.1"/>
    </source>
</evidence>
<dbReference type="GO" id="GO:0030246">
    <property type="term" value="F:carbohydrate binding"/>
    <property type="evidence" value="ECO:0007669"/>
    <property type="project" value="InterPro"/>
</dbReference>
<dbReference type="InterPro" id="IPR005887">
    <property type="entry name" value="GH92_a_mannosidase_put"/>
</dbReference>
<reference evidence="7" key="1">
    <citation type="submission" date="2020-10" db="EMBL/GenBank/DDBJ databases">
        <authorList>
            <person name="Gilroy R."/>
        </authorList>
    </citation>
    <scope>NUCLEOTIDE SEQUENCE</scope>
    <source>
        <strain evidence="7">B2-16538</strain>
    </source>
</reference>
<dbReference type="GO" id="GO:0016798">
    <property type="term" value="F:hydrolase activity, acting on glycosyl bonds"/>
    <property type="evidence" value="ECO:0007669"/>
    <property type="project" value="UniProtKB-KW"/>
</dbReference>
<comment type="caution">
    <text evidence="7">The sequence shown here is derived from an EMBL/GenBank/DDBJ whole genome shotgun (WGS) entry which is preliminary data.</text>
</comment>
<name>A0A9D9J4W3_9BACT</name>
<sequence>MQHHRLILTFAAAAMAICCCNTVSETGFTGYVDTRIGTGGHGHVFVGANVPFGMVQLGPTSIPVEWDWTSGYHESDSTVIGFSHTHLSGTGIGDLFDVTVMPVTGEVTYARGTEDAQDSGLWSYADRTREVTRPGYYSVPLERYGITAEMTATARVGFHRYTFPAAEDAALVFDLENGGCWDKAVRTEMKAVGNNMIEGCRWSTGWASDQRIYFVAEFSRPFDSFALYGKDDMYGRASFSTHEGEQILLKVSLSPVSVEGARKNLAAELPGWDFEKTVRDAEKAWNDELSRIAIETGDETARKIFYTALYHTMIAPSVFCDVDGSYYGADHQVHQSEGFTNYTTFSLWDTYRAAMPLMTIIHQDRMPDLINTMLNIYRQQGKLPVWHLMGCETDCMVGNPGIMPVADAILKDLDGFDRELAFEAMKASAMRPDRGQDLRMRYGYIPCNLFNEAVAYDMEYAVADGSVAAVAKALGKTDDYDYFLERSHSYRNFFDPETGFMRGKDSRGRFRTPFNPFASTHRADDYCEGNAWQYTWLAPHDFDGLTGCFGSRDAFLDKLDSLFTAEPQIEGTNTSPDISGLIGQYAHGNEPSHHILYFYTMAGQPWKTAEKVRQVLSSLYHAAPDGLSGNEDVGQMSAWYILSSLGFYQADVSVPRFWFGSPLFDKASLKVPGGEFVVKAVDNSAENIYIQSVTLNGKPYVKPYVEYSDIKAGNVLEFRMGPEPKVWYCPDEPDEYVSRRPAPESRLFSSPVIEAEIERVTGMLTNPRIAWMFANCFPNTLDTTVHYYEDGEGNPDTFVYTGDIPAMWMRDSGAQVWPYVQFVDKDPALAKMIAGVINRQFKFLCIDPYANAFNVAPNGAGDSADGFPRDPNVFERKWELDSHCYPVRLAYEYWKKTGDTSVFGDTWIKAMKGMIGVMREQQRRDGYGSYRFLRVTDRQLDTKCVVGNGNPARYTGLIASSFRPSDDATTFEFLVPSNFMAVSSLRKAAEILSTVNGNEALAEECLSIASEVEEGLREYAVYEHPEYGEIYAFEVDGYGNQYIMDDANVPSLLAMAYLGDVPSDDRIYQNTRRFVWSEDNPYFFRGKAGEGIGGPHIGVEVIWPMSIMMKAFTSDDDAEIQDCIRQLIITDAGTGFMHESFHKDDASNFTREWFAWQNTLFGELILKIVNDGKVHLLNDIQ</sequence>
<keyword evidence="3" id="KW-0106">Calcium</keyword>
<dbReference type="InterPro" id="IPR014718">
    <property type="entry name" value="GH-type_carb-bd"/>
</dbReference>
<dbReference type="Pfam" id="PF17678">
    <property type="entry name" value="Glyco_hydro_92N"/>
    <property type="match status" value="1"/>
</dbReference>
<dbReference type="GO" id="GO:0005975">
    <property type="term" value="P:carbohydrate metabolic process"/>
    <property type="evidence" value="ECO:0007669"/>
    <property type="project" value="InterPro"/>
</dbReference>
<dbReference type="Gene3D" id="1.20.1610.10">
    <property type="entry name" value="alpha-1,2-mannosidases domains"/>
    <property type="match status" value="1"/>
</dbReference>
<evidence type="ECO:0000256" key="1">
    <source>
        <dbReference type="ARBA" id="ARBA00001913"/>
    </source>
</evidence>
<keyword evidence="7" id="KW-0378">Hydrolase</keyword>
<keyword evidence="4" id="KW-0732">Signal</keyword>
<evidence type="ECO:0000256" key="4">
    <source>
        <dbReference type="SAM" id="SignalP"/>
    </source>
</evidence>
<dbReference type="InterPro" id="IPR008313">
    <property type="entry name" value="GH125"/>
</dbReference>
<evidence type="ECO:0000313" key="8">
    <source>
        <dbReference type="Proteomes" id="UP000823750"/>
    </source>
</evidence>
<dbReference type="AlphaFoldDB" id="A0A9D9J4W3"/>
<gene>
    <name evidence="7" type="ORF">IAB78_03125</name>
</gene>
<dbReference type="SUPFAM" id="SSF48208">
    <property type="entry name" value="Six-hairpin glycosidases"/>
    <property type="match status" value="2"/>
</dbReference>
<dbReference type="InterPro" id="IPR041371">
    <property type="entry name" value="GH92_N"/>
</dbReference>
<dbReference type="PANTHER" id="PTHR31047:SF0">
    <property type="entry name" value="MEIOTICALLY UP-REGULATED GENE 157 PROTEIN"/>
    <property type="match status" value="1"/>
</dbReference>
<organism evidence="7 8">
    <name type="scientific">Candidatus Cryptobacteroides excrementavium</name>
    <dbReference type="NCBI Taxonomy" id="2840759"/>
    <lineage>
        <taxon>Bacteria</taxon>
        <taxon>Pseudomonadati</taxon>
        <taxon>Bacteroidota</taxon>
        <taxon>Bacteroidia</taxon>
        <taxon>Bacteroidales</taxon>
        <taxon>Candidatus Cryptobacteroides</taxon>
    </lineage>
</organism>
<dbReference type="Gene3D" id="2.70.98.10">
    <property type="match status" value="1"/>
</dbReference>
<dbReference type="Gene3D" id="1.20.1050.60">
    <property type="entry name" value="alpha-1,2-mannosidase"/>
    <property type="match status" value="1"/>
</dbReference>
<accession>A0A9D9J4W3</accession>
<evidence type="ECO:0000256" key="3">
    <source>
        <dbReference type="ARBA" id="ARBA00022837"/>
    </source>
</evidence>
<dbReference type="Proteomes" id="UP000823750">
    <property type="component" value="Unassembled WGS sequence"/>
</dbReference>